<dbReference type="AlphaFoldDB" id="L2GTB0"/>
<name>L2GTB0_VAVCU</name>
<dbReference type="VEuPathDB" id="MicrosporidiaDB:VCUG_01966"/>
<reference evidence="3" key="1">
    <citation type="submission" date="2011-03" db="EMBL/GenBank/DDBJ databases">
        <title>The genome sequence of Vavraia culicis strain floridensis.</title>
        <authorList>
            <consortium name="The Broad Institute Genome Sequencing Platform"/>
            <person name="Cuomo C."/>
            <person name="Becnel J."/>
            <person name="Sanscrainte N."/>
            <person name="Young S.K."/>
            <person name="Zeng Q."/>
            <person name="Gargeya S."/>
            <person name="Fitzgerald M."/>
            <person name="Haas B."/>
            <person name="Abouelleil A."/>
            <person name="Alvarado L."/>
            <person name="Arachchi H.M."/>
            <person name="Berlin A."/>
            <person name="Chapman S.B."/>
            <person name="Gearin G."/>
            <person name="Goldberg J."/>
            <person name="Griggs A."/>
            <person name="Gujja S."/>
            <person name="Hansen M."/>
            <person name="Heiman D."/>
            <person name="Howarth C."/>
            <person name="Larimer J."/>
            <person name="Lui A."/>
            <person name="MacDonald P.J.P."/>
            <person name="McCowen C."/>
            <person name="Montmayeur A."/>
            <person name="Murphy C."/>
            <person name="Neiman D."/>
            <person name="Pearson M."/>
            <person name="Priest M."/>
            <person name="Roberts A."/>
            <person name="Saif S."/>
            <person name="Shea T."/>
            <person name="Sisk P."/>
            <person name="Stolte C."/>
            <person name="Sykes S."/>
            <person name="Wortman J."/>
            <person name="Nusbaum C."/>
            <person name="Birren B."/>
        </authorList>
    </citation>
    <scope>NUCLEOTIDE SEQUENCE [LARGE SCALE GENOMIC DNA]</scope>
    <source>
        <strain evidence="3">floridensis</strain>
    </source>
</reference>
<evidence type="ECO:0000256" key="1">
    <source>
        <dbReference type="SAM" id="Phobius"/>
    </source>
</evidence>
<proteinExistence type="predicted"/>
<dbReference type="InParanoid" id="L2GTB0"/>
<feature type="transmembrane region" description="Helical" evidence="1">
    <location>
        <begin position="30"/>
        <end position="51"/>
    </location>
</feature>
<organism evidence="2 3">
    <name type="scientific">Vavraia culicis (isolate floridensis)</name>
    <name type="common">Microsporidian parasite</name>
    <dbReference type="NCBI Taxonomy" id="948595"/>
    <lineage>
        <taxon>Eukaryota</taxon>
        <taxon>Fungi</taxon>
        <taxon>Fungi incertae sedis</taxon>
        <taxon>Microsporidia</taxon>
        <taxon>Pleistophoridae</taxon>
        <taxon>Vavraia</taxon>
    </lineage>
</organism>
<keyword evidence="1" id="KW-1133">Transmembrane helix</keyword>
<evidence type="ECO:0000313" key="3">
    <source>
        <dbReference type="Proteomes" id="UP000011081"/>
    </source>
</evidence>
<dbReference type="RefSeq" id="XP_008074981.1">
    <property type="nucleotide sequence ID" value="XM_008076790.1"/>
</dbReference>
<feature type="transmembrane region" description="Helical" evidence="1">
    <location>
        <begin position="72"/>
        <end position="95"/>
    </location>
</feature>
<keyword evidence="1" id="KW-0812">Transmembrane</keyword>
<protein>
    <submittedName>
        <fullName evidence="2">Uncharacterized protein</fullName>
    </submittedName>
</protein>
<sequence length="104" mass="12452">MPNRARYRIYCLEFHHFFLVYGIWSYKDMHVFVIFFANTLINVLCVEVMRIKWYLFVVKKVDQDSLPLRLQVLFLIVSLIDYTIPIHVLVVYAAVYCQNVLNTS</sequence>
<dbReference type="EMBL" id="GL877441">
    <property type="protein sequence ID" value="ELA46533.1"/>
    <property type="molecule type" value="Genomic_DNA"/>
</dbReference>
<gene>
    <name evidence="2" type="ORF">VCUG_01966</name>
</gene>
<dbReference type="HOGENOM" id="CLU_2252097_0_0_1"/>
<dbReference type="Proteomes" id="UP000011081">
    <property type="component" value="Unassembled WGS sequence"/>
</dbReference>
<dbReference type="GeneID" id="19879835"/>
<evidence type="ECO:0000313" key="2">
    <source>
        <dbReference type="EMBL" id="ELA46533.1"/>
    </source>
</evidence>
<keyword evidence="3" id="KW-1185">Reference proteome</keyword>
<keyword evidence="1" id="KW-0472">Membrane</keyword>
<accession>L2GTB0</accession>